<feature type="signal peptide" evidence="1">
    <location>
        <begin position="1"/>
        <end position="20"/>
    </location>
</feature>
<name>A0AAF0BLF1_9PROT</name>
<organism evidence="2 3">
    <name type="scientific">Gimibacter soli</name>
    <dbReference type="NCBI Taxonomy" id="3024400"/>
    <lineage>
        <taxon>Bacteria</taxon>
        <taxon>Pseudomonadati</taxon>
        <taxon>Pseudomonadota</taxon>
        <taxon>Alphaproteobacteria</taxon>
        <taxon>Kordiimonadales</taxon>
        <taxon>Temperatibacteraceae</taxon>
        <taxon>Gimibacter</taxon>
    </lineage>
</organism>
<keyword evidence="1" id="KW-0732">Signal</keyword>
<evidence type="ECO:0000313" key="3">
    <source>
        <dbReference type="Proteomes" id="UP001217500"/>
    </source>
</evidence>
<protein>
    <submittedName>
        <fullName evidence="2">DUF3833 domain-containing protein</fullName>
    </submittedName>
</protein>
<dbReference type="KEGG" id="gso:PH603_12485"/>
<dbReference type="Proteomes" id="UP001217500">
    <property type="component" value="Chromosome"/>
</dbReference>
<reference evidence="2" key="1">
    <citation type="submission" date="2023-01" db="EMBL/GenBank/DDBJ databases">
        <title>The genome sequence of Kordiimonadaceae bacterium 6D33.</title>
        <authorList>
            <person name="Liu Y."/>
        </authorList>
    </citation>
    <scope>NUCLEOTIDE SEQUENCE</scope>
    <source>
        <strain evidence="2">6D33</strain>
    </source>
</reference>
<gene>
    <name evidence="2" type="ORF">PH603_12485</name>
</gene>
<accession>A0AAF0BLF1</accession>
<dbReference type="EMBL" id="CP116805">
    <property type="protein sequence ID" value="WCL53355.1"/>
    <property type="molecule type" value="Genomic_DNA"/>
</dbReference>
<evidence type="ECO:0000256" key="1">
    <source>
        <dbReference type="SAM" id="SignalP"/>
    </source>
</evidence>
<evidence type="ECO:0000313" key="2">
    <source>
        <dbReference type="EMBL" id="WCL53355.1"/>
    </source>
</evidence>
<feature type="chain" id="PRO_5042191549" evidence="1">
    <location>
        <begin position="21"/>
        <end position="194"/>
    </location>
</feature>
<dbReference type="Pfam" id="PF12915">
    <property type="entry name" value="DUF3833"/>
    <property type="match status" value="1"/>
</dbReference>
<dbReference type="AlphaFoldDB" id="A0AAF0BLF1"/>
<dbReference type="PROSITE" id="PS51257">
    <property type="entry name" value="PROKAR_LIPOPROTEIN"/>
    <property type="match status" value="1"/>
</dbReference>
<sequence>MHAVKTLISLFLLTLLSACGTNMKPTDFASMKPDLKLEDYFTGRTVATGLFEDRFGNVRNQFVVTIDGTWDGRTLILKEDFAYSDGTSEFRRWEIVKDGENRYSGITEQVIGRAVGETSGNAFNWQYDFNLKVGDDIWKVSFDDWMFLQPDGTLLNKATVKRWGFKIGTVFLSFRRVANEDAATGPAPLAATGS</sequence>
<proteinExistence type="predicted"/>
<dbReference type="RefSeq" id="WP_289502867.1">
    <property type="nucleotide sequence ID" value="NZ_CP116805.1"/>
</dbReference>
<dbReference type="InterPro" id="IPR024409">
    <property type="entry name" value="DUF3833"/>
</dbReference>
<keyword evidence="3" id="KW-1185">Reference proteome</keyword>